<name>A0AAV3Z7B4_9GAST</name>
<dbReference type="CDD" id="cd00170">
    <property type="entry name" value="SEC14"/>
    <property type="match status" value="1"/>
</dbReference>
<organism evidence="3 4">
    <name type="scientific">Plakobranchus ocellatus</name>
    <dbReference type="NCBI Taxonomy" id="259542"/>
    <lineage>
        <taxon>Eukaryota</taxon>
        <taxon>Metazoa</taxon>
        <taxon>Spiralia</taxon>
        <taxon>Lophotrochozoa</taxon>
        <taxon>Mollusca</taxon>
        <taxon>Gastropoda</taxon>
        <taxon>Heterobranchia</taxon>
        <taxon>Euthyneura</taxon>
        <taxon>Panpulmonata</taxon>
        <taxon>Sacoglossa</taxon>
        <taxon>Placobranchoidea</taxon>
        <taxon>Plakobranchidae</taxon>
        <taxon>Plakobranchus</taxon>
    </lineage>
</organism>
<accession>A0AAV3Z7B4</accession>
<protein>
    <submittedName>
        <fullName evidence="3">Sec14-like protein 2</fullName>
    </submittedName>
</protein>
<dbReference type="AlphaFoldDB" id="A0AAV3Z7B4"/>
<dbReference type="InterPro" id="IPR001251">
    <property type="entry name" value="CRAL-TRIO_dom"/>
</dbReference>
<keyword evidence="4" id="KW-1185">Reference proteome</keyword>
<evidence type="ECO:0000313" key="4">
    <source>
        <dbReference type="Proteomes" id="UP000735302"/>
    </source>
</evidence>
<dbReference type="InterPro" id="IPR036865">
    <property type="entry name" value="CRAL-TRIO_dom_sf"/>
</dbReference>
<dbReference type="Gene3D" id="3.40.525.10">
    <property type="entry name" value="CRAL-TRIO lipid binding domain"/>
    <property type="match status" value="1"/>
</dbReference>
<feature type="domain" description="CRAL-TRIO" evidence="2">
    <location>
        <begin position="1"/>
        <end position="96"/>
    </location>
</feature>
<dbReference type="PROSITE" id="PS50191">
    <property type="entry name" value="CRAL_TRIO"/>
    <property type="match status" value="1"/>
</dbReference>
<dbReference type="GO" id="GO:0005737">
    <property type="term" value="C:cytoplasm"/>
    <property type="evidence" value="ECO:0007669"/>
    <property type="project" value="TreeGrafter"/>
</dbReference>
<dbReference type="Pfam" id="PF00650">
    <property type="entry name" value="CRAL_TRIO"/>
    <property type="match status" value="1"/>
</dbReference>
<evidence type="ECO:0000256" key="1">
    <source>
        <dbReference type="SAM" id="MobiDB-lite"/>
    </source>
</evidence>
<dbReference type="SUPFAM" id="SSF52087">
    <property type="entry name" value="CRAL/TRIO domain"/>
    <property type="match status" value="1"/>
</dbReference>
<evidence type="ECO:0000313" key="3">
    <source>
        <dbReference type="EMBL" id="GFN90507.1"/>
    </source>
</evidence>
<feature type="region of interest" description="Disordered" evidence="1">
    <location>
        <begin position="118"/>
        <end position="157"/>
    </location>
</feature>
<evidence type="ECO:0000259" key="2">
    <source>
        <dbReference type="PROSITE" id="PS50191"/>
    </source>
</evidence>
<sequence length="157" mass="17674">MQGCSHRTFHCYALSAWAQAVQLYSDLNPGLFKEILLINPPTTLPLLYKFLSPFLNRNIKERVSVIGSYNCLRHLLLRLEKHEIPAYLGGYKCDVDNNPLCRQDIVWPQKLLKSAGTSLSRVRAPPPSPWPDEGSESLRSPCSGLAYIRNNPTSPNP</sequence>
<dbReference type="EMBL" id="BLXT01002055">
    <property type="protein sequence ID" value="GFN90507.1"/>
    <property type="molecule type" value="Genomic_DNA"/>
</dbReference>
<dbReference type="PANTHER" id="PTHR23324">
    <property type="entry name" value="SEC14 RELATED PROTEIN"/>
    <property type="match status" value="1"/>
</dbReference>
<dbReference type="InterPro" id="IPR051064">
    <property type="entry name" value="SEC14/CRAL-TRIO_domain"/>
</dbReference>
<comment type="caution">
    <text evidence="3">The sequence shown here is derived from an EMBL/GenBank/DDBJ whole genome shotgun (WGS) entry which is preliminary data.</text>
</comment>
<proteinExistence type="predicted"/>
<dbReference type="PANTHER" id="PTHR23324:SF83">
    <property type="entry name" value="SEC14-LIKE PROTEIN 2"/>
    <property type="match status" value="1"/>
</dbReference>
<reference evidence="3 4" key="1">
    <citation type="journal article" date="2021" name="Elife">
        <title>Chloroplast acquisition without the gene transfer in kleptoplastic sea slugs, Plakobranchus ocellatus.</title>
        <authorList>
            <person name="Maeda T."/>
            <person name="Takahashi S."/>
            <person name="Yoshida T."/>
            <person name="Shimamura S."/>
            <person name="Takaki Y."/>
            <person name="Nagai Y."/>
            <person name="Toyoda A."/>
            <person name="Suzuki Y."/>
            <person name="Arimoto A."/>
            <person name="Ishii H."/>
            <person name="Satoh N."/>
            <person name="Nishiyama T."/>
            <person name="Hasebe M."/>
            <person name="Maruyama T."/>
            <person name="Minagawa J."/>
            <person name="Obokata J."/>
            <person name="Shigenobu S."/>
        </authorList>
    </citation>
    <scope>NUCLEOTIDE SEQUENCE [LARGE SCALE GENOMIC DNA]</scope>
</reference>
<gene>
    <name evidence="3" type="ORF">PoB_001701300</name>
</gene>
<dbReference type="Proteomes" id="UP000735302">
    <property type="component" value="Unassembled WGS sequence"/>
</dbReference>